<dbReference type="Pfam" id="PF00149">
    <property type="entry name" value="Metallophos"/>
    <property type="match status" value="1"/>
</dbReference>
<name>E0RYI9_BUTPB</name>
<comment type="subunit">
    <text evidence="2 7">Heterodimer of SbcC and SbcD.</text>
</comment>
<evidence type="ECO:0000259" key="9">
    <source>
        <dbReference type="Pfam" id="PF12320"/>
    </source>
</evidence>
<dbReference type="STRING" id="515622.bpr_I0322"/>
<dbReference type="PANTHER" id="PTHR30337:SF0">
    <property type="entry name" value="NUCLEASE SBCCD SUBUNIT D"/>
    <property type="match status" value="1"/>
</dbReference>
<evidence type="ECO:0000256" key="2">
    <source>
        <dbReference type="ARBA" id="ARBA00011322"/>
    </source>
</evidence>
<dbReference type="Pfam" id="PF12320">
    <property type="entry name" value="SbcD_C"/>
    <property type="match status" value="1"/>
</dbReference>
<organism evidence="10 11">
    <name type="scientific">Butyrivibrio proteoclasticus (strain ATCC 51982 / DSM 14932 / B316)</name>
    <name type="common">Clostridium proteoclasticum</name>
    <dbReference type="NCBI Taxonomy" id="515622"/>
    <lineage>
        <taxon>Bacteria</taxon>
        <taxon>Bacillati</taxon>
        <taxon>Bacillota</taxon>
        <taxon>Clostridia</taxon>
        <taxon>Lachnospirales</taxon>
        <taxon>Lachnospiraceae</taxon>
        <taxon>Butyrivibrio</taxon>
    </lineage>
</organism>
<dbReference type="HOGENOM" id="CLU_038045_0_1_9"/>
<proteinExistence type="inferred from homology"/>
<gene>
    <name evidence="7 10" type="primary">sbcD</name>
    <name evidence="10" type="ordered locus">bpr_I0322</name>
</gene>
<dbReference type="GO" id="GO:0004519">
    <property type="term" value="F:endonuclease activity"/>
    <property type="evidence" value="ECO:0007669"/>
    <property type="project" value="UniProtKB-KW"/>
</dbReference>
<comment type="function">
    <text evidence="7">SbcCD cleaves DNA hairpin structures. These structures can inhibit DNA replication and are intermediates in certain DNA recombination reactions. The complex acts as a 3'-&gt;5' double strand exonuclease that can open hairpins. It also has a 5' single-strand endonuclease activity.</text>
</comment>
<keyword evidence="5 7" id="KW-0378">Hydrolase</keyword>
<dbReference type="NCBIfam" id="TIGR00619">
    <property type="entry name" value="sbcd"/>
    <property type="match status" value="1"/>
</dbReference>
<reference evidence="10 11" key="1">
    <citation type="journal article" date="2010" name="PLoS ONE">
        <title>The glycobiome of the rumen bacterium Butyrivibrio proteoclasticus B316(T) highlights adaptation to a polysaccharide-rich environment.</title>
        <authorList>
            <person name="Kelly W.J."/>
            <person name="Leahy S.C."/>
            <person name="Altermann E."/>
            <person name="Yeoman C.J."/>
            <person name="Dunne J.C."/>
            <person name="Kong Z."/>
            <person name="Pacheco D.M."/>
            <person name="Li D."/>
            <person name="Noel S.J."/>
            <person name="Moon C.D."/>
            <person name="Cookson A.L."/>
            <person name="Attwood G.T."/>
        </authorList>
    </citation>
    <scope>NUCLEOTIDE SEQUENCE [LARGE SCALE GENOMIC DNA]</scope>
    <source>
        <strain evidence="11">ATCC 51982 / DSM 14932 / B316</strain>
    </source>
</reference>
<dbReference type="GO" id="GO:0008408">
    <property type="term" value="F:3'-5' exonuclease activity"/>
    <property type="evidence" value="ECO:0007669"/>
    <property type="project" value="InterPro"/>
</dbReference>
<evidence type="ECO:0000256" key="1">
    <source>
        <dbReference type="ARBA" id="ARBA00010555"/>
    </source>
</evidence>
<dbReference type="PANTHER" id="PTHR30337">
    <property type="entry name" value="COMPONENT OF ATP-DEPENDENT DSDNA EXONUCLEASE"/>
    <property type="match status" value="1"/>
</dbReference>
<dbReference type="SUPFAM" id="SSF56300">
    <property type="entry name" value="Metallo-dependent phosphatases"/>
    <property type="match status" value="1"/>
</dbReference>
<dbReference type="InterPro" id="IPR050535">
    <property type="entry name" value="DNA_Repair-Maintenance_Comp"/>
</dbReference>
<dbReference type="GO" id="GO:0006310">
    <property type="term" value="P:DNA recombination"/>
    <property type="evidence" value="ECO:0007669"/>
    <property type="project" value="UniProtKB-KW"/>
</dbReference>
<keyword evidence="4 7" id="KW-0540">Nuclease</keyword>
<dbReference type="InterPro" id="IPR004593">
    <property type="entry name" value="SbcD"/>
</dbReference>
<feature type="domain" description="Calcineurin-like phosphoesterase" evidence="8">
    <location>
        <begin position="5"/>
        <end position="227"/>
    </location>
</feature>
<evidence type="ECO:0000256" key="6">
    <source>
        <dbReference type="ARBA" id="ARBA00022839"/>
    </source>
</evidence>
<evidence type="ECO:0000256" key="7">
    <source>
        <dbReference type="RuleBase" id="RU363069"/>
    </source>
</evidence>
<keyword evidence="7" id="KW-0255">Endonuclease</keyword>
<evidence type="ECO:0000313" key="10">
    <source>
        <dbReference type="EMBL" id="ADL33070.1"/>
    </source>
</evidence>
<dbReference type="EMBL" id="CP001810">
    <property type="protein sequence ID" value="ADL33070.1"/>
    <property type="molecule type" value="Genomic_DNA"/>
</dbReference>
<dbReference type="GO" id="GO:0006260">
    <property type="term" value="P:DNA replication"/>
    <property type="evidence" value="ECO:0007669"/>
    <property type="project" value="UniProtKB-KW"/>
</dbReference>
<dbReference type="InterPro" id="IPR026843">
    <property type="entry name" value="SbcD_C"/>
</dbReference>
<accession>E0RYI9</accession>
<dbReference type="InterPro" id="IPR029052">
    <property type="entry name" value="Metallo-depent_PP-like"/>
</dbReference>
<keyword evidence="6 7" id="KW-0269">Exonuclease</keyword>
<feature type="domain" description="Nuclease SbcCD subunit D C-terminal" evidence="9">
    <location>
        <begin position="276"/>
        <end position="366"/>
    </location>
</feature>
<dbReference type="InterPro" id="IPR041796">
    <property type="entry name" value="Mre11_N"/>
</dbReference>
<evidence type="ECO:0000256" key="3">
    <source>
        <dbReference type="ARBA" id="ARBA00013365"/>
    </source>
</evidence>
<evidence type="ECO:0000313" key="11">
    <source>
        <dbReference type="Proteomes" id="UP000001299"/>
    </source>
</evidence>
<protein>
    <recommendedName>
        <fullName evidence="3 7">Nuclease SbcCD subunit D</fullName>
    </recommendedName>
</protein>
<keyword evidence="7" id="KW-0233">DNA recombination</keyword>
<dbReference type="eggNOG" id="COG0420">
    <property type="taxonomic scope" value="Bacteria"/>
</dbReference>
<dbReference type="InterPro" id="IPR004843">
    <property type="entry name" value="Calcineurin-like_PHP"/>
</dbReference>
<dbReference type="Proteomes" id="UP000001299">
    <property type="component" value="Chromosome 1"/>
</dbReference>
<dbReference type="Gene3D" id="3.60.21.10">
    <property type="match status" value="1"/>
</dbReference>
<comment type="similarity">
    <text evidence="1 7">Belongs to the SbcD family.</text>
</comment>
<dbReference type="KEGG" id="bpb:bpr_I0322"/>
<evidence type="ECO:0000259" key="8">
    <source>
        <dbReference type="Pfam" id="PF00149"/>
    </source>
</evidence>
<keyword evidence="11" id="KW-1185">Reference proteome</keyword>
<dbReference type="AlphaFoldDB" id="E0RYI9"/>
<sequence length="388" mass="44442">MGDSMKLVHLSDLHLGKRVNEFSMIENQEFILKKIINIIDEVKPDGVIIAGDVYDKSVPSEDAVRLWDDFLNMLAIRHLQVYAISGNHDSAVRFAEHSRIVDGAGIHLSPAYKGHLSHYTFSDEYSDKCGDVNIYMLPFIKPANVRSFYPDEEITDYTSAVRVALAHPGADEEHIDSKSRNILVAHQFVTGAERCESEEITIGGLDNVDTSVFDDFDYVALGHIHGPQKVSRETIRYSGTPLKYSFSEKDHHKSVTVITIREKDNVEIEKIPLEAKRDLRQIKGTYEELSDKKNYENTNREDYIHAVLTDEEDVPDAISKLRIIYPNLMKLTYDNKRTRENRIIEGGADVDRKSPIELFEEFYEKQNNQEMSDEQKELVTSLIDSIWD</sequence>
<evidence type="ECO:0000256" key="5">
    <source>
        <dbReference type="ARBA" id="ARBA00022801"/>
    </source>
</evidence>
<evidence type="ECO:0000256" key="4">
    <source>
        <dbReference type="ARBA" id="ARBA00022722"/>
    </source>
</evidence>
<dbReference type="CDD" id="cd00840">
    <property type="entry name" value="MPP_Mre11_N"/>
    <property type="match status" value="1"/>
</dbReference>
<keyword evidence="7" id="KW-0235">DNA replication</keyword>